<keyword evidence="2" id="KW-0812">Transmembrane</keyword>
<reference evidence="4" key="1">
    <citation type="submission" date="2014-10" db="EMBL/GenBank/DDBJ databases">
        <authorList>
            <person name="King R."/>
        </authorList>
    </citation>
    <scope>NUCLEOTIDE SEQUENCE [LARGE SCALE GENOMIC DNA]</scope>
    <source>
        <strain evidence="4">A3/5</strain>
    </source>
</reference>
<dbReference type="EMBL" id="LN649229">
    <property type="protein sequence ID" value="CEI64912.1"/>
    <property type="molecule type" value="Genomic_DNA"/>
</dbReference>
<feature type="transmembrane region" description="Helical" evidence="2">
    <location>
        <begin position="40"/>
        <end position="59"/>
    </location>
</feature>
<keyword evidence="2" id="KW-0472">Membrane</keyword>
<protein>
    <submittedName>
        <fullName evidence="3">Uncharacterized protein</fullName>
    </submittedName>
</protein>
<name>A0A2L2T2L7_9HYPO</name>
<sequence length="60" mass="6688">MVMKRPRGTETGLTRSRKMDSAIQSAQALRICRKNPDGMHGAWLSFVVCMLLCSIHAVIN</sequence>
<dbReference type="Proteomes" id="UP000245910">
    <property type="component" value="Chromosome I"/>
</dbReference>
<evidence type="ECO:0000313" key="4">
    <source>
        <dbReference type="Proteomes" id="UP000245910"/>
    </source>
</evidence>
<dbReference type="AlphaFoldDB" id="A0A2L2T2L7"/>
<evidence type="ECO:0000256" key="2">
    <source>
        <dbReference type="SAM" id="Phobius"/>
    </source>
</evidence>
<feature type="region of interest" description="Disordered" evidence="1">
    <location>
        <begin position="1"/>
        <end position="21"/>
    </location>
</feature>
<keyword evidence="2" id="KW-1133">Transmembrane helix</keyword>
<proteinExistence type="predicted"/>
<evidence type="ECO:0000313" key="3">
    <source>
        <dbReference type="EMBL" id="CEI64912.1"/>
    </source>
</evidence>
<accession>A0A2L2T2L7</accession>
<keyword evidence="4" id="KW-1185">Reference proteome</keyword>
<evidence type="ECO:0000256" key="1">
    <source>
        <dbReference type="SAM" id="MobiDB-lite"/>
    </source>
</evidence>
<organism evidence="3 4">
    <name type="scientific">Fusarium venenatum</name>
    <dbReference type="NCBI Taxonomy" id="56646"/>
    <lineage>
        <taxon>Eukaryota</taxon>
        <taxon>Fungi</taxon>
        <taxon>Dikarya</taxon>
        <taxon>Ascomycota</taxon>
        <taxon>Pezizomycotina</taxon>
        <taxon>Sordariomycetes</taxon>
        <taxon>Hypocreomycetidae</taxon>
        <taxon>Hypocreales</taxon>
        <taxon>Nectriaceae</taxon>
        <taxon>Fusarium</taxon>
    </lineage>
</organism>